<dbReference type="EMBL" id="JAUSUG010000022">
    <property type="protein sequence ID" value="MDQ0257052.1"/>
    <property type="molecule type" value="Genomic_DNA"/>
</dbReference>
<evidence type="ECO:0000313" key="1">
    <source>
        <dbReference type="EMBL" id="MDQ0257052.1"/>
    </source>
</evidence>
<gene>
    <name evidence="1" type="ORF">J2S74_004497</name>
</gene>
<name>A0ABU0A242_9BACI</name>
<protein>
    <submittedName>
        <fullName evidence="1">Uncharacterized protein</fullName>
    </submittedName>
</protein>
<dbReference type="RefSeq" id="WP_307330161.1">
    <property type="nucleotide sequence ID" value="NZ_JAUSUG010000022.1"/>
</dbReference>
<accession>A0ABU0A242</accession>
<keyword evidence="2" id="KW-1185">Reference proteome</keyword>
<sequence>MNTTGFIRGLMSKNVSNEDYLKHVTSTVEQQLQEWDPEYKVFVMKLSNYEIIVKKEFQYYQLSLPETELSALQNKSPYSLDKKIWSELVHQGLHLEWGPGNYLEYVFR</sequence>
<comment type="caution">
    <text evidence="1">The sequence shown here is derived from an EMBL/GenBank/DDBJ whole genome shotgun (WGS) entry which is preliminary data.</text>
</comment>
<proteinExistence type="predicted"/>
<reference evidence="1 2" key="1">
    <citation type="submission" date="2023-07" db="EMBL/GenBank/DDBJ databases">
        <title>Genomic Encyclopedia of Type Strains, Phase IV (KMG-IV): sequencing the most valuable type-strain genomes for metagenomic binning, comparative biology and taxonomic classification.</title>
        <authorList>
            <person name="Goeker M."/>
        </authorList>
    </citation>
    <scope>NUCLEOTIDE SEQUENCE [LARGE SCALE GENOMIC DNA]</scope>
    <source>
        <strain evidence="1 2">DSM 9768</strain>
    </source>
</reference>
<organism evidence="1 2">
    <name type="scientific">Evansella vedderi</name>
    <dbReference type="NCBI Taxonomy" id="38282"/>
    <lineage>
        <taxon>Bacteria</taxon>
        <taxon>Bacillati</taxon>
        <taxon>Bacillota</taxon>
        <taxon>Bacilli</taxon>
        <taxon>Bacillales</taxon>
        <taxon>Bacillaceae</taxon>
        <taxon>Evansella</taxon>
    </lineage>
</organism>
<evidence type="ECO:0000313" key="2">
    <source>
        <dbReference type="Proteomes" id="UP001230005"/>
    </source>
</evidence>
<dbReference type="Proteomes" id="UP001230005">
    <property type="component" value="Unassembled WGS sequence"/>
</dbReference>